<dbReference type="AlphaFoldDB" id="A0A0S4S3W8"/>
<dbReference type="Proteomes" id="UP000052237">
    <property type="component" value="Unassembled WGS sequence"/>
</dbReference>
<evidence type="ECO:0000313" key="2">
    <source>
        <dbReference type="Proteomes" id="UP000052237"/>
    </source>
</evidence>
<evidence type="ECO:0000313" key="1">
    <source>
        <dbReference type="EMBL" id="CUU90848.1"/>
    </source>
</evidence>
<keyword evidence="2" id="KW-1185">Reference proteome</keyword>
<comment type="caution">
    <text evidence="1">The sequence shown here is derived from an EMBL/GenBank/DDBJ whole genome shotgun (WGS) entry which is preliminary data.</text>
</comment>
<reference evidence="1 2" key="1">
    <citation type="submission" date="2015-11" db="EMBL/GenBank/DDBJ databases">
        <authorList>
            <consortium name="Pathogen Informatics"/>
        </authorList>
    </citation>
    <scope>NUCLEOTIDE SEQUENCE [LARGE SCALE GENOMIC DNA]</scope>
    <source>
        <strain evidence="1 2">006A-0059</strain>
    </source>
</reference>
<organism evidence="1 2">
    <name type="scientific">Campylobacter hyointestinalis subsp. hyointestinalis</name>
    <dbReference type="NCBI Taxonomy" id="91352"/>
    <lineage>
        <taxon>Bacteria</taxon>
        <taxon>Pseudomonadati</taxon>
        <taxon>Campylobacterota</taxon>
        <taxon>Epsilonproteobacteria</taxon>
        <taxon>Campylobacterales</taxon>
        <taxon>Campylobacteraceae</taxon>
        <taxon>Campylobacter</taxon>
    </lineage>
</organism>
<gene>
    <name evidence="1" type="ORF">ERS686654_02183</name>
</gene>
<sequence>MLDNNISNNPNSNIVVGGNQTINNIIAKINIDIGRLSSICETNAKEIIELLNKLESDCQAIEYGDDFIKIDTKNRINGLEQFYTEFIKEEEAKLAILDDFFKDNNVTKHIERSAKSIKISIFSFKNRNSNKLNSDIFNQIIQEHTSIIDDSEIKDVMQLIIFYLYRYCYIGEKNGN</sequence>
<protein>
    <submittedName>
        <fullName evidence="1">Uncharacterized protein</fullName>
    </submittedName>
</protein>
<dbReference type="RefSeq" id="WP_059431901.1">
    <property type="nucleotide sequence ID" value="NZ_FAVB01000012.1"/>
</dbReference>
<accession>A0A0S4S3W8</accession>
<dbReference type="EMBL" id="FAVB01000012">
    <property type="protein sequence ID" value="CUU90848.1"/>
    <property type="molecule type" value="Genomic_DNA"/>
</dbReference>
<proteinExistence type="predicted"/>
<name>A0A0S4S3W8_CAMHY</name>